<dbReference type="OrthoDB" id="1419830at2"/>
<dbReference type="PROSITE" id="PS51257">
    <property type="entry name" value="PROKAR_LIPOPROTEIN"/>
    <property type="match status" value="1"/>
</dbReference>
<protein>
    <submittedName>
        <fullName evidence="2">Uncharacterized protein</fullName>
    </submittedName>
</protein>
<evidence type="ECO:0000313" key="2">
    <source>
        <dbReference type="EMBL" id="PJG60029.1"/>
    </source>
</evidence>
<dbReference type="Proteomes" id="UP000235861">
    <property type="component" value="Unassembled WGS sequence"/>
</dbReference>
<organism evidence="2 3">
    <name type="scientific">Aeromonas cavernicola</name>
    <dbReference type="NCBI Taxonomy" id="1006623"/>
    <lineage>
        <taxon>Bacteria</taxon>
        <taxon>Pseudomonadati</taxon>
        <taxon>Pseudomonadota</taxon>
        <taxon>Gammaproteobacteria</taxon>
        <taxon>Aeromonadales</taxon>
        <taxon>Aeromonadaceae</taxon>
        <taxon>Aeromonas</taxon>
    </lineage>
</organism>
<gene>
    <name evidence="2" type="ORF">CUC53_04180</name>
</gene>
<evidence type="ECO:0000313" key="3">
    <source>
        <dbReference type="Proteomes" id="UP000235861"/>
    </source>
</evidence>
<feature type="chain" id="PRO_5014184664" evidence="1">
    <location>
        <begin position="21"/>
        <end position="227"/>
    </location>
</feature>
<proteinExistence type="predicted"/>
<accession>A0A2H9U7S5</accession>
<dbReference type="AlphaFoldDB" id="A0A2H9U7S5"/>
<dbReference type="EMBL" id="PGGC01000037">
    <property type="protein sequence ID" value="PJG60029.1"/>
    <property type="molecule type" value="Genomic_DNA"/>
</dbReference>
<sequence>MRKCLLVIMLISFISGCAVSYDPSTSSKATQVDFPPLGQVSTVYVGDSMMSKGILVEGEAVVLKNSIDGVAYDIPSGTYDKLGSNNTADVFKTATREGQIVIQNPFADPYQALGVKKNNPNELCVVTVFGMYSCYAANFEIKKVSSFNSASFQQTLIYSGKVGNKINIGYRETSHDMARPAFNNDVEYDLGESQEIGYKGAVVEVISADNQKITYRVVKSFRYQFSR</sequence>
<dbReference type="RefSeq" id="WP_100292983.1">
    <property type="nucleotide sequence ID" value="NZ_PGGC01000037.1"/>
</dbReference>
<reference evidence="2 3" key="1">
    <citation type="submission" date="2017-11" db="EMBL/GenBank/DDBJ databases">
        <title>Draft genome sequence of environmental isolate Aeromonas cavernicola sp. nov. MDC 2508.</title>
        <authorList>
            <person name="Colston S.M."/>
            <person name="Navarro A."/>
            <person name="Martinez-Murcia A.J."/>
            <person name="Graf J."/>
        </authorList>
    </citation>
    <scope>NUCLEOTIDE SEQUENCE [LARGE SCALE GENOMIC DNA]</scope>
    <source>
        <strain evidence="2 3">MDC 2508</strain>
    </source>
</reference>
<feature type="signal peptide" evidence="1">
    <location>
        <begin position="1"/>
        <end position="20"/>
    </location>
</feature>
<evidence type="ECO:0000256" key="1">
    <source>
        <dbReference type="SAM" id="SignalP"/>
    </source>
</evidence>
<keyword evidence="3" id="KW-1185">Reference proteome</keyword>
<comment type="caution">
    <text evidence="2">The sequence shown here is derived from an EMBL/GenBank/DDBJ whole genome shotgun (WGS) entry which is preliminary data.</text>
</comment>
<keyword evidence="1" id="KW-0732">Signal</keyword>
<name>A0A2H9U7S5_9GAMM</name>